<feature type="domain" description="NAD(P)-binding" evidence="1">
    <location>
        <begin position="6"/>
        <end position="137"/>
    </location>
</feature>
<sequence length="278" mass="29053">MILVTGATGRVGRNVVAELAAAGERVRALVRDPGRAAPPEGVEVVRGDLADPDSLRPALAGVDAVFLVWPTLAADHAAAGSLKVIAEHARRIVYLSALGVPAEPGGSILGSHTMMERLIEASGLEWTFLRPSGFAANTLMWADEIRSAGAVRWVHAAAARSLIHERDIAAVGARVLTGAGHGGRGYGLTGPQALTQAEQVRLIGEATGRPARFEEITPAEARSMLVTVMPPATVDEILAAHAAMAANPEPVTATVGELTGAPARTFREWARDHAADFR</sequence>
<name>A0A365H059_9ACTN</name>
<dbReference type="PANTHER" id="PTHR43162">
    <property type="match status" value="1"/>
</dbReference>
<dbReference type="AlphaFoldDB" id="A0A365H059"/>
<dbReference type="InterPro" id="IPR036291">
    <property type="entry name" value="NAD(P)-bd_dom_sf"/>
</dbReference>
<evidence type="ECO:0000313" key="2">
    <source>
        <dbReference type="EMBL" id="RAY12451.1"/>
    </source>
</evidence>
<dbReference type="EMBL" id="QLYX01000013">
    <property type="protein sequence ID" value="RAY12451.1"/>
    <property type="molecule type" value="Genomic_DNA"/>
</dbReference>
<dbReference type="InterPro" id="IPR016040">
    <property type="entry name" value="NAD(P)-bd_dom"/>
</dbReference>
<keyword evidence="3" id="KW-1185">Reference proteome</keyword>
<dbReference type="InterPro" id="IPR051604">
    <property type="entry name" value="Ergot_Alk_Oxidoreductase"/>
</dbReference>
<dbReference type="Gene3D" id="3.90.25.10">
    <property type="entry name" value="UDP-galactose 4-epimerase, domain 1"/>
    <property type="match status" value="1"/>
</dbReference>
<accession>A0A365H059</accession>
<dbReference type="Pfam" id="PF13460">
    <property type="entry name" value="NAD_binding_10"/>
    <property type="match status" value="1"/>
</dbReference>
<evidence type="ECO:0000259" key="1">
    <source>
        <dbReference type="Pfam" id="PF13460"/>
    </source>
</evidence>
<comment type="caution">
    <text evidence="2">The sequence shown here is derived from an EMBL/GenBank/DDBJ whole genome shotgun (WGS) entry which is preliminary data.</text>
</comment>
<dbReference type="RefSeq" id="WP_111870508.1">
    <property type="nucleotide sequence ID" value="NZ_QLYX01000013.1"/>
</dbReference>
<organism evidence="2 3">
    <name type="scientific">Actinomadura craniellae</name>
    <dbReference type="NCBI Taxonomy" id="2231787"/>
    <lineage>
        <taxon>Bacteria</taxon>
        <taxon>Bacillati</taxon>
        <taxon>Actinomycetota</taxon>
        <taxon>Actinomycetes</taxon>
        <taxon>Streptosporangiales</taxon>
        <taxon>Thermomonosporaceae</taxon>
        <taxon>Actinomadura</taxon>
    </lineage>
</organism>
<protein>
    <submittedName>
        <fullName evidence="2">Nucleoside-diphosphate sugar epimerase</fullName>
    </submittedName>
</protein>
<reference evidence="2 3" key="1">
    <citation type="submission" date="2018-06" db="EMBL/GenBank/DDBJ databases">
        <title>Actinomadura craniellae sp. nov. isolated from marine sponge Craniella sp.</title>
        <authorList>
            <person name="Li L."/>
            <person name="Xu Q.H."/>
            <person name="Lin H.W."/>
            <person name="Lu Y.H."/>
        </authorList>
    </citation>
    <scope>NUCLEOTIDE SEQUENCE [LARGE SCALE GENOMIC DNA]</scope>
    <source>
        <strain evidence="2 3">LHW63021</strain>
    </source>
</reference>
<dbReference type="Proteomes" id="UP000251891">
    <property type="component" value="Unassembled WGS sequence"/>
</dbReference>
<dbReference type="Gene3D" id="3.40.50.720">
    <property type="entry name" value="NAD(P)-binding Rossmann-like Domain"/>
    <property type="match status" value="1"/>
</dbReference>
<dbReference type="PANTHER" id="PTHR43162:SF1">
    <property type="entry name" value="PRESTALK A DIFFERENTIATION PROTEIN A"/>
    <property type="match status" value="1"/>
</dbReference>
<dbReference type="SUPFAM" id="SSF51735">
    <property type="entry name" value="NAD(P)-binding Rossmann-fold domains"/>
    <property type="match status" value="1"/>
</dbReference>
<evidence type="ECO:0000313" key="3">
    <source>
        <dbReference type="Proteomes" id="UP000251891"/>
    </source>
</evidence>
<proteinExistence type="predicted"/>
<gene>
    <name evidence="2" type="ORF">DPM19_25240</name>
</gene>
<dbReference type="OrthoDB" id="4457504at2"/>